<dbReference type="AlphaFoldDB" id="A0A317XGF0"/>
<dbReference type="InterPro" id="IPR000504">
    <property type="entry name" value="RRM_dom"/>
</dbReference>
<feature type="compositionally biased region" description="Basic and acidic residues" evidence="3">
    <location>
        <begin position="80"/>
        <end position="109"/>
    </location>
</feature>
<dbReference type="EMBL" id="KZ819216">
    <property type="protein sequence ID" value="PWY97171.1"/>
    <property type="molecule type" value="Genomic_DNA"/>
</dbReference>
<feature type="region of interest" description="Disordered" evidence="3">
    <location>
        <begin position="262"/>
        <end position="367"/>
    </location>
</feature>
<dbReference type="PANTHER" id="PTHR23236">
    <property type="entry name" value="EUKARYOTIC TRANSLATION INITIATION FACTOR 4B/4H"/>
    <property type="match status" value="1"/>
</dbReference>
<dbReference type="SUPFAM" id="SSF54928">
    <property type="entry name" value="RNA-binding domain, RBD"/>
    <property type="match status" value="1"/>
</dbReference>
<evidence type="ECO:0000313" key="6">
    <source>
        <dbReference type="Proteomes" id="UP000246740"/>
    </source>
</evidence>
<dbReference type="OrthoDB" id="167718at2759"/>
<evidence type="ECO:0000256" key="2">
    <source>
        <dbReference type="PROSITE-ProRule" id="PRU00176"/>
    </source>
</evidence>
<dbReference type="GO" id="GO:0042274">
    <property type="term" value="P:ribosomal small subunit biogenesis"/>
    <property type="evidence" value="ECO:0007669"/>
    <property type="project" value="TreeGrafter"/>
</dbReference>
<protein>
    <recommendedName>
        <fullName evidence="4">RRM domain-containing protein</fullName>
    </recommendedName>
</protein>
<keyword evidence="6" id="KW-1185">Reference proteome</keyword>
<reference evidence="5 6" key="1">
    <citation type="journal article" date="2018" name="Mol. Biol. Evol.">
        <title>Broad Genomic Sampling Reveals a Smut Pathogenic Ancestry of the Fungal Clade Ustilaginomycotina.</title>
        <authorList>
            <person name="Kijpornyongpan T."/>
            <person name="Mondo S.J."/>
            <person name="Barry K."/>
            <person name="Sandor L."/>
            <person name="Lee J."/>
            <person name="Lipzen A."/>
            <person name="Pangilinan J."/>
            <person name="LaButti K."/>
            <person name="Hainaut M."/>
            <person name="Henrissat B."/>
            <person name="Grigoriev I.V."/>
            <person name="Spatafora J.W."/>
            <person name="Aime M.C."/>
        </authorList>
    </citation>
    <scope>NUCLEOTIDE SEQUENCE [LARGE SCALE GENOMIC DNA]</scope>
    <source>
        <strain evidence="5 6">MCA 3645</strain>
    </source>
</reference>
<dbReference type="GO" id="GO:0005730">
    <property type="term" value="C:nucleolus"/>
    <property type="evidence" value="ECO:0007669"/>
    <property type="project" value="TreeGrafter"/>
</dbReference>
<feature type="region of interest" description="Disordered" evidence="3">
    <location>
        <begin position="15"/>
        <end position="157"/>
    </location>
</feature>
<feature type="compositionally biased region" description="Basic and acidic residues" evidence="3">
    <location>
        <begin position="273"/>
        <end position="291"/>
    </location>
</feature>
<organism evidence="5 6">
    <name type="scientific">Testicularia cyperi</name>
    <dbReference type="NCBI Taxonomy" id="1882483"/>
    <lineage>
        <taxon>Eukaryota</taxon>
        <taxon>Fungi</taxon>
        <taxon>Dikarya</taxon>
        <taxon>Basidiomycota</taxon>
        <taxon>Ustilaginomycotina</taxon>
        <taxon>Ustilaginomycetes</taxon>
        <taxon>Ustilaginales</taxon>
        <taxon>Anthracoideaceae</taxon>
        <taxon>Testicularia</taxon>
    </lineage>
</organism>
<dbReference type="InterPro" id="IPR012677">
    <property type="entry name" value="Nucleotide-bd_a/b_plait_sf"/>
</dbReference>
<evidence type="ECO:0000259" key="4">
    <source>
        <dbReference type="PROSITE" id="PS50102"/>
    </source>
</evidence>
<dbReference type="InParanoid" id="A0A317XGF0"/>
<sequence>MEDTKLTKKQQKAAQFKAAKKGKTAVEPAVADEVTEVSTSQTPKADVKASKKEITAADATKSSPVEVEKPEKRNKKRKRLEAEAEAAKQAEEAETSKAVEKKEKAEKKAPSKVKAAKSAAGSGGAGGTKTTFGDDGEVAESLAVAPEPAGAEEESTASKGAKFIIFVGNMSFKTTQETISKHFTQHCGETPSVRLLTTKADPKALEKLSASKRKSVAKGKAEDPSLARSKGCAFIEFKTSQALKKALQFHHTMLEGRKINVELTAGGGGKSSTRQEKIKKKNAELEKERTKLHGKYVAPKNEARKSKTGEKTDAAAEPKAKKPRTAPATREEQPAQWGRSTDGKSRERKMPRFMATGSNAVRVAPTS</sequence>
<feature type="compositionally biased region" description="Basic and acidic residues" evidence="3">
    <location>
        <begin position="301"/>
        <end position="320"/>
    </location>
</feature>
<evidence type="ECO:0000313" key="5">
    <source>
        <dbReference type="EMBL" id="PWY97171.1"/>
    </source>
</evidence>
<accession>A0A317XGF0</accession>
<dbReference type="Gene3D" id="3.30.70.330">
    <property type="match status" value="1"/>
</dbReference>
<feature type="compositionally biased region" description="Basic and acidic residues" evidence="3">
    <location>
        <begin position="45"/>
        <end position="55"/>
    </location>
</feature>
<dbReference type="InterPro" id="IPR035979">
    <property type="entry name" value="RBD_domain_sf"/>
</dbReference>
<evidence type="ECO:0000256" key="1">
    <source>
        <dbReference type="ARBA" id="ARBA00022884"/>
    </source>
</evidence>
<proteinExistence type="predicted"/>
<dbReference type="Proteomes" id="UP000246740">
    <property type="component" value="Unassembled WGS sequence"/>
</dbReference>
<feature type="compositionally biased region" description="Basic and acidic residues" evidence="3">
    <location>
        <begin position="341"/>
        <end position="350"/>
    </location>
</feature>
<dbReference type="PROSITE" id="PS50102">
    <property type="entry name" value="RRM"/>
    <property type="match status" value="1"/>
</dbReference>
<feature type="domain" description="RRM" evidence="4">
    <location>
        <begin position="163"/>
        <end position="266"/>
    </location>
</feature>
<dbReference type="PANTHER" id="PTHR23236:SF51">
    <property type="entry name" value="NUCLEOLAR PROTEIN 6"/>
    <property type="match status" value="1"/>
</dbReference>
<gene>
    <name evidence="5" type="ORF">BCV70DRAFT_203099</name>
</gene>
<dbReference type="SMART" id="SM00360">
    <property type="entry name" value="RRM"/>
    <property type="match status" value="1"/>
</dbReference>
<dbReference type="Pfam" id="PF00076">
    <property type="entry name" value="RRM_1"/>
    <property type="match status" value="1"/>
</dbReference>
<dbReference type="CDD" id="cd12400">
    <property type="entry name" value="RRM_Nop6"/>
    <property type="match status" value="1"/>
</dbReference>
<keyword evidence="1 2" id="KW-0694">RNA-binding</keyword>
<dbReference type="STRING" id="1882483.A0A317XGF0"/>
<dbReference type="InterPro" id="IPR034228">
    <property type="entry name" value="Nop6_RRM"/>
</dbReference>
<name>A0A317XGF0_9BASI</name>
<dbReference type="GO" id="GO:0019843">
    <property type="term" value="F:rRNA binding"/>
    <property type="evidence" value="ECO:0007669"/>
    <property type="project" value="TreeGrafter"/>
</dbReference>
<evidence type="ECO:0000256" key="3">
    <source>
        <dbReference type="SAM" id="MobiDB-lite"/>
    </source>
</evidence>